<evidence type="ECO:0000313" key="2">
    <source>
        <dbReference type="EMBL" id="PKF68205.1"/>
    </source>
</evidence>
<organism evidence="2 3">
    <name type="scientific">Corynebacterium mastitidis</name>
    <dbReference type="NCBI Taxonomy" id="161890"/>
    <lineage>
        <taxon>Bacteria</taxon>
        <taxon>Bacillati</taxon>
        <taxon>Actinomycetota</taxon>
        <taxon>Actinomycetes</taxon>
        <taxon>Mycobacteriales</taxon>
        <taxon>Corynebacteriaceae</taxon>
        <taxon>Corynebacterium</taxon>
    </lineage>
</organism>
<feature type="domain" description="N-acetyltransferase" evidence="1">
    <location>
        <begin position="84"/>
        <end position="180"/>
    </location>
</feature>
<sequence>MNSTPCAPPSGSTSWQEWGRSARARALQPGRCGGTGVTRTGRTSSAASCAFTRVSVCPRGGLLRIFFSRRFGARGTEGGGGPVVVGRASVRYGLTEDLWNHGGHISYAVAPESRRRGYATEILRQALVLLARRSIRRALLVCDDDNAGSARVIEANGGVLEDRRRTGDGTLKRRYWIPLGREAASRYHRRDAEY</sequence>
<dbReference type="CDD" id="cd04301">
    <property type="entry name" value="NAT_SF"/>
    <property type="match status" value="1"/>
</dbReference>
<evidence type="ECO:0000313" key="3">
    <source>
        <dbReference type="Proteomes" id="UP000233249"/>
    </source>
</evidence>
<dbReference type="PANTHER" id="PTHR39173">
    <property type="entry name" value="ACETYLTRANSFERASE"/>
    <property type="match status" value="1"/>
</dbReference>
<dbReference type="InterPro" id="IPR000182">
    <property type="entry name" value="GNAT_dom"/>
</dbReference>
<dbReference type="Gene3D" id="3.40.630.30">
    <property type="match status" value="1"/>
</dbReference>
<dbReference type="InterPro" id="IPR016181">
    <property type="entry name" value="Acyl_CoA_acyltransferase"/>
</dbReference>
<dbReference type="SUPFAM" id="SSF55729">
    <property type="entry name" value="Acyl-CoA N-acyltransferases (Nat)"/>
    <property type="match status" value="1"/>
</dbReference>
<proteinExistence type="predicted"/>
<name>A0A2N0X676_9CORY</name>
<dbReference type="PROSITE" id="PS51186">
    <property type="entry name" value="GNAT"/>
    <property type="match status" value="1"/>
</dbReference>
<reference evidence="2 3" key="1">
    <citation type="submission" date="2017-12" db="EMBL/GenBank/DDBJ databases">
        <title>Corynebacterium mastitidis 16-1433 Genome.</title>
        <authorList>
            <person name="Gulvik C.A."/>
        </authorList>
    </citation>
    <scope>NUCLEOTIDE SEQUENCE [LARGE SCALE GENOMIC DNA]</scope>
    <source>
        <strain evidence="2 3">16-1433</strain>
    </source>
</reference>
<dbReference type="EMBL" id="PJAF01000024">
    <property type="protein sequence ID" value="PKF68205.1"/>
    <property type="molecule type" value="Genomic_DNA"/>
</dbReference>
<gene>
    <name evidence="2" type="ORF">CXB45_08325</name>
</gene>
<protein>
    <recommendedName>
        <fullName evidence="1">N-acetyltransferase domain-containing protein</fullName>
    </recommendedName>
</protein>
<comment type="caution">
    <text evidence="2">The sequence shown here is derived from an EMBL/GenBank/DDBJ whole genome shotgun (WGS) entry which is preliminary data.</text>
</comment>
<dbReference type="PANTHER" id="PTHR39173:SF1">
    <property type="entry name" value="ACETYLTRANSFERASE"/>
    <property type="match status" value="1"/>
</dbReference>
<evidence type="ECO:0000259" key="1">
    <source>
        <dbReference type="PROSITE" id="PS51186"/>
    </source>
</evidence>
<accession>A0A2N0X676</accession>
<dbReference type="Proteomes" id="UP000233249">
    <property type="component" value="Unassembled WGS sequence"/>
</dbReference>
<dbReference type="AlphaFoldDB" id="A0A2N0X676"/>
<dbReference type="Pfam" id="PF13302">
    <property type="entry name" value="Acetyltransf_3"/>
    <property type="match status" value="1"/>
</dbReference>
<dbReference type="GO" id="GO:0016747">
    <property type="term" value="F:acyltransferase activity, transferring groups other than amino-acyl groups"/>
    <property type="evidence" value="ECO:0007669"/>
    <property type="project" value="InterPro"/>
</dbReference>
<dbReference type="RefSeq" id="WP_101174017.1">
    <property type="nucleotide sequence ID" value="NZ_JAKRKB010000003.1"/>
</dbReference>